<dbReference type="Proteomes" id="UP000219799">
    <property type="component" value="Chromosome 12"/>
</dbReference>
<name>A0A1C3L0V0_PLAMA</name>
<organism evidence="2 3">
    <name type="scientific">Plasmodium malariae</name>
    <dbReference type="NCBI Taxonomy" id="5858"/>
    <lineage>
        <taxon>Eukaryota</taxon>
        <taxon>Sar</taxon>
        <taxon>Alveolata</taxon>
        <taxon>Apicomplexa</taxon>
        <taxon>Aconoidasida</taxon>
        <taxon>Haemosporida</taxon>
        <taxon>Plasmodiidae</taxon>
        <taxon>Plasmodium</taxon>
        <taxon>Plasmodium (Plasmodium)</taxon>
    </lineage>
</organism>
<accession>A0A1C3L0V0</accession>
<protein>
    <submittedName>
        <fullName evidence="2">Uncharacterized protein</fullName>
    </submittedName>
</protein>
<gene>
    <name evidence="2" type="primary">PmlGA01_120031200</name>
    <name evidence="2" type="ORF">PMLGA01_120031200</name>
</gene>
<dbReference type="AlphaFoldDB" id="A0A1C3L0V0"/>
<dbReference type="VEuPathDB" id="PlasmoDB:PmUG01_12037900"/>
<evidence type="ECO:0000313" key="3">
    <source>
        <dbReference type="Proteomes" id="UP000219799"/>
    </source>
</evidence>
<sequence length="423" mass="49907">DNGKDNVGDSVGDSDDHSSDLSIDEDFLSEDIMYSAELYDDEITDLYLINIIRSKIEEYFKNVQVKKFWDMINVQHITEFEYNNYTTKKTSGNIARRCNKTYDESIYDYIQIIKKNKTKKDMKTSEITKKSEADENQIVNSNNMRNMEKGKIDKEFLIKDLFNNTMKNYNVNEVQIYLSYYDHIFLKSIICFYLLLSFSVEIISILYENLDLYSIHIFFLYEKLNERLFKEQQKMNTHSSPMPIHISRLKNKDNFETNANNYNNFTQKNCICEKRCNKLDRQNDSLLKLSNSVIRGSNIPREHSSCSRVHTSNFYDTYNYGINGSGSRRSRRSRNKCNRSRGNNRARCIMANTNYVWGSPPNSYDNHCDYPERNNFNFLNTVNAYFGNFCNTEKKLDVVVFFLLKLLMKSAHYEEGKNGRKKT</sequence>
<feature type="non-terminal residue" evidence="2">
    <location>
        <position position="1"/>
    </location>
</feature>
<feature type="region of interest" description="Disordered" evidence="1">
    <location>
        <begin position="1"/>
        <end position="21"/>
    </location>
</feature>
<reference evidence="2 3" key="1">
    <citation type="submission" date="2016-06" db="EMBL/GenBank/DDBJ databases">
        <authorList>
            <consortium name="Pathogen Informatics"/>
        </authorList>
    </citation>
    <scope>NUCLEOTIDE SEQUENCE [LARGE SCALE GENOMIC DNA]</scope>
    <source>
        <strain evidence="2">PmlGA01</strain>
    </source>
</reference>
<feature type="non-terminal residue" evidence="2">
    <location>
        <position position="423"/>
    </location>
</feature>
<proteinExistence type="predicted"/>
<evidence type="ECO:0000256" key="1">
    <source>
        <dbReference type="SAM" id="MobiDB-lite"/>
    </source>
</evidence>
<dbReference type="EMBL" id="LT594500">
    <property type="protein sequence ID" value="SBT80146.1"/>
    <property type="molecule type" value="Genomic_DNA"/>
</dbReference>
<evidence type="ECO:0000313" key="2">
    <source>
        <dbReference type="EMBL" id="SBT80146.1"/>
    </source>
</evidence>